<dbReference type="PANTHER" id="PTHR43163">
    <property type="entry name" value="DIPEPTIDE TRANSPORT SYSTEM PERMEASE PROTEIN DPPB-RELATED"/>
    <property type="match status" value="1"/>
</dbReference>
<dbReference type="AlphaFoldDB" id="A0A134AI57"/>
<name>A0A134AI57_9FIRM</name>
<feature type="transmembrane region" description="Helical" evidence="7">
    <location>
        <begin position="177"/>
        <end position="196"/>
    </location>
</feature>
<comment type="caution">
    <text evidence="9">The sequence shown here is derived from an EMBL/GenBank/DDBJ whole genome shotgun (WGS) entry which is preliminary data.</text>
</comment>
<dbReference type="GO" id="GO:0055085">
    <property type="term" value="P:transmembrane transport"/>
    <property type="evidence" value="ECO:0007669"/>
    <property type="project" value="InterPro"/>
</dbReference>
<dbReference type="InterPro" id="IPR035906">
    <property type="entry name" value="MetI-like_sf"/>
</dbReference>
<proteinExistence type="inferred from homology"/>
<dbReference type="SUPFAM" id="SSF161098">
    <property type="entry name" value="MetI-like"/>
    <property type="match status" value="1"/>
</dbReference>
<feature type="transmembrane region" description="Helical" evidence="7">
    <location>
        <begin position="12"/>
        <end position="37"/>
    </location>
</feature>
<dbReference type="Pfam" id="PF00528">
    <property type="entry name" value="BPD_transp_1"/>
    <property type="match status" value="1"/>
</dbReference>
<feature type="transmembrane region" description="Helical" evidence="7">
    <location>
        <begin position="281"/>
        <end position="307"/>
    </location>
</feature>
<dbReference type="CDD" id="cd06261">
    <property type="entry name" value="TM_PBP2"/>
    <property type="match status" value="1"/>
</dbReference>
<evidence type="ECO:0000256" key="5">
    <source>
        <dbReference type="ARBA" id="ARBA00022989"/>
    </source>
</evidence>
<dbReference type="PANTHER" id="PTHR43163:SF6">
    <property type="entry name" value="DIPEPTIDE TRANSPORT SYSTEM PERMEASE PROTEIN DPPB-RELATED"/>
    <property type="match status" value="1"/>
</dbReference>
<reference evidence="10" key="1">
    <citation type="submission" date="2016-01" db="EMBL/GenBank/DDBJ databases">
        <authorList>
            <person name="Mitreva M."/>
            <person name="Pepin K.H."/>
            <person name="Mihindukulasuriya K.A."/>
            <person name="Fulton R."/>
            <person name="Fronick C."/>
            <person name="O'Laughlin M."/>
            <person name="Miner T."/>
            <person name="Herter B."/>
            <person name="Rosa B.A."/>
            <person name="Cordes M."/>
            <person name="Tomlinson C."/>
            <person name="Wollam A."/>
            <person name="Palsikar V.B."/>
            <person name="Mardis E.R."/>
            <person name="Wilson R.K."/>
        </authorList>
    </citation>
    <scope>NUCLEOTIDE SEQUENCE [LARGE SCALE GENOMIC DNA]</scope>
    <source>
        <strain evidence="10">DNF00729</strain>
    </source>
</reference>
<evidence type="ECO:0000313" key="9">
    <source>
        <dbReference type="EMBL" id="KXB67412.1"/>
    </source>
</evidence>
<dbReference type="EMBL" id="LSDG01000019">
    <property type="protein sequence ID" value="KXB67412.1"/>
    <property type="molecule type" value="Genomic_DNA"/>
</dbReference>
<dbReference type="Proteomes" id="UP000070442">
    <property type="component" value="Unassembled WGS sequence"/>
</dbReference>
<dbReference type="STRING" id="755172.HMPREF1863_00602"/>
<evidence type="ECO:0000256" key="4">
    <source>
        <dbReference type="ARBA" id="ARBA00022692"/>
    </source>
</evidence>
<sequence length="316" mass="35172">MFHRKEGNMIKYIVRRLLFMIPTMLGVSLIIFGLLYLTPGDAAIAKLGQHAPPEAIEAYREELGLNDPFLVQYGRYMKGALHGDLGKSYLSGADVGDTLKEYFPATVKLTLFSLAVAVIFGILFGILSAVFKYTWIDKISMFFGMIGLSMPIFWSGLLFILLFSVKLGWLPSSGLRSFKHLILPGFALGFQSMAVIMRQTRSSMLDVLNKDYIRTARSKGFRERYVIFVHALKNAMIPVLTSAGLLTGSLIGGSVLTETIFSIPGIGRHMVQSITARDYPMILGAVLLISLSYCILNLIVDILYGFLDPRVRSQYE</sequence>
<comment type="similarity">
    <text evidence="7">Belongs to the binding-protein-dependent transport system permease family.</text>
</comment>
<evidence type="ECO:0000256" key="1">
    <source>
        <dbReference type="ARBA" id="ARBA00004651"/>
    </source>
</evidence>
<protein>
    <submittedName>
        <fullName evidence="9">Putative glutathione ABC transporter, permease protein GsiC</fullName>
    </submittedName>
</protein>
<keyword evidence="6 7" id="KW-0472">Membrane</keyword>
<dbReference type="PATRIC" id="fig|755172.3.peg.575"/>
<keyword evidence="4 7" id="KW-0812">Transmembrane</keyword>
<evidence type="ECO:0000256" key="3">
    <source>
        <dbReference type="ARBA" id="ARBA00022475"/>
    </source>
</evidence>
<feature type="transmembrane region" description="Helical" evidence="7">
    <location>
        <begin position="142"/>
        <end position="165"/>
    </location>
</feature>
<keyword evidence="2 7" id="KW-0813">Transport</keyword>
<keyword evidence="3" id="KW-1003">Cell membrane</keyword>
<dbReference type="GO" id="GO:0005886">
    <property type="term" value="C:plasma membrane"/>
    <property type="evidence" value="ECO:0007669"/>
    <property type="project" value="UniProtKB-SubCell"/>
</dbReference>
<feature type="domain" description="ABC transmembrane type-1" evidence="8">
    <location>
        <begin position="103"/>
        <end position="304"/>
    </location>
</feature>
<dbReference type="InterPro" id="IPR000515">
    <property type="entry name" value="MetI-like"/>
</dbReference>
<keyword evidence="10" id="KW-1185">Reference proteome</keyword>
<evidence type="ECO:0000256" key="2">
    <source>
        <dbReference type="ARBA" id="ARBA00022448"/>
    </source>
</evidence>
<comment type="subcellular location">
    <subcellularLocation>
        <location evidence="1 7">Cell membrane</location>
        <topology evidence="1 7">Multi-pass membrane protein</topology>
    </subcellularLocation>
</comment>
<organism evidence="9 10">
    <name type="scientific">Aedoeadaptatus coxii</name>
    <dbReference type="NCBI Taxonomy" id="755172"/>
    <lineage>
        <taxon>Bacteria</taxon>
        <taxon>Bacillati</taxon>
        <taxon>Bacillota</taxon>
        <taxon>Tissierellia</taxon>
        <taxon>Tissierellales</taxon>
        <taxon>Peptoniphilaceae</taxon>
        <taxon>Aedoeadaptatus</taxon>
    </lineage>
</organism>
<gene>
    <name evidence="9" type="ORF">HMPREF1863_00602</name>
</gene>
<keyword evidence="5 7" id="KW-1133">Transmembrane helix</keyword>
<dbReference type="Pfam" id="PF19300">
    <property type="entry name" value="BPD_transp_1_N"/>
    <property type="match status" value="1"/>
</dbReference>
<dbReference type="Gene3D" id="1.10.3720.10">
    <property type="entry name" value="MetI-like"/>
    <property type="match status" value="1"/>
</dbReference>
<dbReference type="PROSITE" id="PS50928">
    <property type="entry name" value="ABC_TM1"/>
    <property type="match status" value="1"/>
</dbReference>
<evidence type="ECO:0000256" key="6">
    <source>
        <dbReference type="ARBA" id="ARBA00023136"/>
    </source>
</evidence>
<accession>A0A134AI57</accession>
<evidence type="ECO:0000259" key="8">
    <source>
        <dbReference type="PROSITE" id="PS50928"/>
    </source>
</evidence>
<evidence type="ECO:0000256" key="7">
    <source>
        <dbReference type="RuleBase" id="RU363032"/>
    </source>
</evidence>
<feature type="transmembrane region" description="Helical" evidence="7">
    <location>
        <begin position="109"/>
        <end position="130"/>
    </location>
</feature>
<evidence type="ECO:0000313" key="10">
    <source>
        <dbReference type="Proteomes" id="UP000070442"/>
    </source>
</evidence>
<dbReference type="InterPro" id="IPR045621">
    <property type="entry name" value="BPD_transp_1_N"/>
</dbReference>